<protein>
    <submittedName>
        <fullName evidence="9">MFS domain-containing protein</fullName>
    </submittedName>
</protein>
<dbReference type="PROSITE" id="PS50850">
    <property type="entry name" value="MFS"/>
    <property type="match status" value="1"/>
</dbReference>
<feature type="transmembrane region" description="Helical" evidence="5">
    <location>
        <begin position="232"/>
        <end position="254"/>
    </location>
</feature>
<dbReference type="STRING" id="51028.A0A0N4V4U2"/>
<feature type="transmembrane region" description="Helical" evidence="5">
    <location>
        <begin position="260"/>
        <end position="279"/>
    </location>
</feature>
<feature type="transmembrane region" description="Helical" evidence="5">
    <location>
        <begin position="144"/>
        <end position="164"/>
    </location>
</feature>
<accession>A0A0N4V4U2</accession>
<dbReference type="InterPro" id="IPR036259">
    <property type="entry name" value="MFS_trans_sf"/>
</dbReference>
<dbReference type="PANTHER" id="PTHR24064">
    <property type="entry name" value="SOLUTE CARRIER FAMILY 22 MEMBER"/>
    <property type="match status" value="1"/>
</dbReference>
<keyword evidence="4 5" id="KW-0472">Membrane</keyword>
<name>A0A0N4V4U2_ENTVE</name>
<feature type="domain" description="Major facilitator superfamily (MFS) profile" evidence="6">
    <location>
        <begin position="52"/>
        <end position="523"/>
    </location>
</feature>
<dbReference type="GO" id="GO:0016020">
    <property type="term" value="C:membrane"/>
    <property type="evidence" value="ECO:0007669"/>
    <property type="project" value="UniProtKB-SubCell"/>
</dbReference>
<dbReference type="EMBL" id="UXUI01007980">
    <property type="protein sequence ID" value="VDD90093.1"/>
    <property type="molecule type" value="Genomic_DNA"/>
</dbReference>
<reference evidence="9" key="1">
    <citation type="submission" date="2017-02" db="UniProtKB">
        <authorList>
            <consortium name="WormBaseParasite"/>
        </authorList>
    </citation>
    <scope>IDENTIFICATION</scope>
</reference>
<organism evidence="9">
    <name type="scientific">Enterobius vermicularis</name>
    <name type="common">Human pinworm</name>
    <dbReference type="NCBI Taxonomy" id="51028"/>
    <lineage>
        <taxon>Eukaryota</taxon>
        <taxon>Metazoa</taxon>
        <taxon>Ecdysozoa</taxon>
        <taxon>Nematoda</taxon>
        <taxon>Chromadorea</taxon>
        <taxon>Rhabditida</taxon>
        <taxon>Spirurina</taxon>
        <taxon>Oxyuridomorpha</taxon>
        <taxon>Oxyuroidea</taxon>
        <taxon>Oxyuridae</taxon>
        <taxon>Enterobius</taxon>
    </lineage>
</organism>
<feature type="transmembrane region" description="Helical" evidence="5">
    <location>
        <begin position="54"/>
        <end position="76"/>
    </location>
</feature>
<evidence type="ECO:0000256" key="1">
    <source>
        <dbReference type="ARBA" id="ARBA00004141"/>
    </source>
</evidence>
<keyword evidence="2 5" id="KW-0812">Transmembrane</keyword>
<dbReference type="Proteomes" id="UP000274131">
    <property type="component" value="Unassembled WGS sequence"/>
</dbReference>
<evidence type="ECO:0000313" key="9">
    <source>
        <dbReference type="WBParaSite" id="EVEC_0000519101-mRNA-1"/>
    </source>
</evidence>
<evidence type="ECO:0000256" key="2">
    <source>
        <dbReference type="ARBA" id="ARBA00022692"/>
    </source>
</evidence>
<dbReference type="InterPro" id="IPR020846">
    <property type="entry name" value="MFS_dom"/>
</dbReference>
<feature type="transmembrane region" description="Helical" evidence="5">
    <location>
        <begin position="412"/>
        <end position="432"/>
    </location>
</feature>
<proteinExistence type="predicted"/>
<feature type="transmembrane region" description="Helical" evidence="5">
    <location>
        <begin position="200"/>
        <end position="220"/>
    </location>
</feature>
<dbReference type="OrthoDB" id="3936150at2759"/>
<dbReference type="Gene3D" id="1.20.1250.20">
    <property type="entry name" value="MFS general substrate transporter like domains"/>
    <property type="match status" value="1"/>
</dbReference>
<evidence type="ECO:0000256" key="4">
    <source>
        <dbReference type="ARBA" id="ARBA00023136"/>
    </source>
</evidence>
<keyword evidence="3 5" id="KW-1133">Transmembrane helix</keyword>
<evidence type="ECO:0000259" key="6">
    <source>
        <dbReference type="PROSITE" id="PS50850"/>
    </source>
</evidence>
<sequence>MKKESLVGCKTDQNLAMECSANNSVENLDAEEVMRAFGKYGKYQASFLKMIAHFLINLTAFFHSAEVLVMSFIAVAPDFACHIEQSSVSVESKYIELNKCTMVDQNNQSYACKDIPNATYSFNESTRYSTLNSEFDLVCRDEHWAQHASSIYMFGGMIVTPFLTQLSDLYGRKYTFLVPLWLSVAANLACAVAPTYGLFLFFRLLAGTGMTGSATIGWVLCCESVAIGFRSLIPFVVTFTWVLGIMMVGVLRMWFKSWRLLYFAISIPGLITIFYYWWIPESLHWMVNQKKHAQIQKYIKKASKINNVQISLANCKANANGSTEKTTRTLLDMIRNKQILYHLTVHCFLTFNQVSSRLYFRIVMNIAYWGLALLSTQLSEDSYTGYFLSGFCEIPAGLLAVALMVKFGRRTITFWSLFLQGASMGLAILYPGPGKIEMIFPIAAKLFNSITWASQPILLAEMSPTSIRNTFYGVVQFFGESGSVLAPYLGLLAEINPVAPQTAIAVLSVISAILSLTSPETKDKPMPEDFDQFDPGFLFSHKKKQRAVKDARSETKLQKEKEVSNLQ</sequence>
<dbReference type="GO" id="GO:0022857">
    <property type="term" value="F:transmembrane transporter activity"/>
    <property type="evidence" value="ECO:0007669"/>
    <property type="project" value="InterPro"/>
</dbReference>
<comment type="subcellular location">
    <subcellularLocation>
        <location evidence="1">Membrane</location>
        <topology evidence="1">Multi-pass membrane protein</topology>
    </subcellularLocation>
</comment>
<dbReference type="InterPro" id="IPR005828">
    <property type="entry name" value="MFS_sugar_transport-like"/>
</dbReference>
<evidence type="ECO:0000313" key="7">
    <source>
        <dbReference type="EMBL" id="VDD90093.1"/>
    </source>
</evidence>
<dbReference type="WBParaSite" id="EVEC_0000519101-mRNA-1">
    <property type="protein sequence ID" value="EVEC_0000519101-mRNA-1"/>
    <property type="gene ID" value="EVEC_0000519101"/>
</dbReference>
<feature type="transmembrane region" description="Helical" evidence="5">
    <location>
        <begin position="384"/>
        <end position="405"/>
    </location>
</feature>
<dbReference type="Pfam" id="PF00083">
    <property type="entry name" value="Sugar_tr"/>
    <property type="match status" value="1"/>
</dbReference>
<reference evidence="7 8" key="2">
    <citation type="submission" date="2018-10" db="EMBL/GenBank/DDBJ databases">
        <authorList>
            <consortium name="Pathogen Informatics"/>
        </authorList>
    </citation>
    <scope>NUCLEOTIDE SEQUENCE [LARGE SCALE GENOMIC DNA]</scope>
</reference>
<gene>
    <name evidence="7" type="ORF">EVEC_LOCUS4844</name>
</gene>
<dbReference type="AlphaFoldDB" id="A0A0N4V4U2"/>
<feature type="transmembrane region" description="Helical" evidence="5">
    <location>
        <begin position="176"/>
        <end position="194"/>
    </location>
</feature>
<evidence type="ECO:0000313" key="8">
    <source>
        <dbReference type="Proteomes" id="UP000274131"/>
    </source>
</evidence>
<evidence type="ECO:0000256" key="3">
    <source>
        <dbReference type="ARBA" id="ARBA00022989"/>
    </source>
</evidence>
<dbReference type="SUPFAM" id="SSF103473">
    <property type="entry name" value="MFS general substrate transporter"/>
    <property type="match status" value="1"/>
</dbReference>
<evidence type="ECO:0000256" key="5">
    <source>
        <dbReference type="SAM" id="Phobius"/>
    </source>
</evidence>
<dbReference type="CDD" id="cd17317">
    <property type="entry name" value="MFS_SLC22"/>
    <property type="match status" value="1"/>
</dbReference>
<keyword evidence="8" id="KW-1185">Reference proteome</keyword>
<feature type="transmembrane region" description="Helical" evidence="5">
    <location>
        <begin position="358"/>
        <end position="378"/>
    </location>
</feature>